<dbReference type="PANTHER" id="PTHR34061:SF17">
    <property type="entry name" value="EXPRESSED PROTEIN"/>
    <property type="match status" value="1"/>
</dbReference>
<gene>
    <name evidence="2" type="ORF">AMTR_s00287p00011420</name>
</gene>
<organism evidence="2 3">
    <name type="scientific">Amborella trichopoda</name>
    <dbReference type="NCBI Taxonomy" id="13333"/>
    <lineage>
        <taxon>Eukaryota</taxon>
        <taxon>Viridiplantae</taxon>
        <taxon>Streptophyta</taxon>
        <taxon>Embryophyta</taxon>
        <taxon>Tracheophyta</taxon>
        <taxon>Spermatophyta</taxon>
        <taxon>Magnoliopsida</taxon>
        <taxon>Amborellales</taxon>
        <taxon>Amborellaceae</taxon>
        <taxon>Amborella</taxon>
    </lineage>
</organism>
<dbReference type="PANTHER" id="PTHR34061">
    <property type="entry name" value="PROTEIN, PUTATIVE-RELATED"/>
    <property type="match status" value="1"/>
</dbReference>
<dbReference type="Proteomes" id="UP000017836">
    <property type="component" value="Unassembled WGS sequence"/>
</dbReference>
<protein>
    <submittedName>
        <fullName evidence="2">Uncharacterized protein</fullName>
    </submittedName>
</protein>
<reference evidence="3" key="1">
    <citation type="journal article" date="2013" name="Science">
        <title>The Amborella genome and the evolution of flowering plants.</title>
        <authorList>
            <consortium name="Amborella Genome Project"/>
        </authorList>
    </citation>
    <scope>NUCLEOTIDE SEQUENCE [LARGE SCALE GENOMIC DNA]</scope>
</reference>
<dbReference type="AlphaFoldDB" id="W1PPI9"/>
<evidence type="ECO:0000256" key="1">
    <source>
        <dbReference type="SAM" id="MobiDB-lite"/>
    </source>
</evidence>
<dbReference type="EMBL" id="KI392653">
    <property type="protein sequence ID" value="ERN11947.1"/>
    <property type="molecule type" value="Genomic_DNA"/>
</dbReference>
<proteinExistence type="predicted"/>
<sequence>MATECGFTSLRGGERKSSAGGGGGCFLLASLDRIALWLGSGVAACFFASLERCACINISTTDMDDPEDANDVPLISSIKGNYLTSDGSKRRSSKKTAKKT</sequence>
<dbReference type="Gramene" id="ERN11947">
    <property type="protein sequence ID" value="ERN11947"/>
    <property type="gene ID" value="AMTR_s00287p00011420"/>
</dbReference>
<feature type="region of interest" description="Disordered" evidence="1">
    <location>
        <begin position="1"/>
        <end position="22"/>
    </location>
</feature>
<dbReference type="HOGENOM" id="CLU_152238_0_0_1"/>
<keyword evidence="3" id="KW-1185">Reference proteome</keyword>
<evidence type="ECO:0000313" key="3">
    <source>
        <dbReference type="Proteomes" id="UP000017836"/>
    </source>
</evidence>
<accession>W1PPI9</accession>
<name>W1PPI9_AMBTC</name>
<dbReference type="eggNOG" id="ENOG502S7YY">
    <property type="taxonomic scope" value="Eukaryota"/>
</dbReference>
<evidence type="ECO:0000313" key="2">
    <source>
        <dbReference type="EMBL" id="ERN11947.1"/>
    </source>
</evidence>